<comment type="subcellular location">
    <subcellularLocation>
        <location evidence="2">Cell projection</location>
        <location evidence="2">Cilium</location>
    </subcellularLocation>
    <subcellularLocation>
        <location evidence="1">Cytoplasm</location>
        <location evidence="1">Cytoskeleton</location>
        <location evidence="1">Microtubule organizing center</location>
        <location evidence="1">Centrosome</location>
        <location evidence="1">Centriole</location>
    </subcellularLocation>
</comment>
<gene>
    <name evidence="9" type="ORF">J1605_019337</name>
</gene>
<feature type="coiled-coil region" evidence="8">
    <location>
        <begin position="77"/>
        <end position="172"/>
    </location>
</feature>
<comment type="caution">
    <text evidence="9">The sequence shown here is derived from an EMBL/GenBank/DDBJ whole genome shotgun (WGS) entry which is preliminary data.</text>
</comment>
<protein>
    <submittedName>
        <fullName evidence="9">Uncharacterized protein</fullName>
    </submittedName>
</protein>
<dbReference type="GO" id="GO:0005814">
    <property type="term" value="C:centriole"/>
    <property type="evidence" value="ECO:0007669"/>
    <property type="project" value="UniProtKB-SubCell"/>
</dbReference>
<evidence type="ECO:0000313" key="10">
    <source>
        <dbReference type="Proteomes" id="UP001159641"/>
    </source>
</evidence>
<name>A0AB34HMS2_ESCRO</name>
<dbReference type="PANTHER" id="PTHR23162">
    <property type="entry name" value="OUTER DENSE FIBER OF SPERM TAILS 2"/>
    <property type="match status" value="1"/>
</dbReference>
<evidence type="ECO:0000256" key="6">
    <source>
        <dbReference type="ARBA" id="ARBA00023212"/>
    </source>
</evidence>
<proteinExistence type="inferred from homology"/>
<feature type="coiled-coil region" evidence="8">
    <location>
        <begin position="5"/>
        <end position="39"/>
    </location>
</feature>
<evidence type="ECO:0000256" key="3">
    <source>
        <dbReference type="ARBA" id="ARBA00009316"/>
    </source>
</evidence>
<keyword evidence="10" id="KW-1185">Reference proteome</keyword>
<evidence type="ECO:0000256" key="2">
    <source>
        <dbReference type="ARBA" id="ARBA00004138"/>
    </source>
</evidence>
<dbReference type="GO" id="GO:1902018">
    <property type="term" value="P:negative regulation of cilium assembly"/>
    <property type="evidence" value="ECO:0007669"/>
    <property type="project" value="TreeGrafter"/>
</dbReference>
<dbReference type="GO" id="GO:0036064">
    <property type="term" value="C:ciliary basal body"/>
    <property type="evidence" value="ECO:0007669"/>
    <property type="project" value="TreeGrafter"/>
</dbReference>
<keyword evidence="7" id="KW-0966">Cell projection</keyword>
<keyword evidence="5 8" id="KW-0175">Coiled coil</keyword>
<dbReference type="AlphaFoldDB" id="A0AB34HMS2"/>
<accession>A0AB34HMS2</accession>
<keyword evidence="6" id="KW-0206">Cytoskeleton</keyword>
<dbReference type="Proteomes" id="UP001159641">
    <property type="component" value="Unassembled WGS sequence"/>
</dbReference>
<dbReference type="GO" id="GO:0005813">
    <property type="term" value="C:centrosome"/>
    <property type="evidence" value="ECO:0007669"/>
    <property type="project" value="TreeGrafter"/>
</dbReference>
<evidence type="ECO:0000256" key="7">
    <source>
        <dbReference type="ARBA" id="ARBA00023273"/>
    </source>
</evidence>
<evidence type="ECO:0000256" key="5">
    <source>
        <dbReference type="ARBA" id="ARBA00023054"/>
    </source>
</evidence>
<evidence type="ECO:0000256" key="4">
    <source>
        <dbReference type="ARBA" id="ARBA00022490"/>
    </source>
</evidence>
<dbReference type="InterPro" id="IPR026099">
    <property type="entry name" value="Odf2-rel"/>
</dbReference>
<sequence>MRGQMESHLKELEHVRDSLTAAEQRLHECQESLQHHKGKCADQAHAVRELQGQVVENHDLLTKLSLEEENYLIQLKCENLKQKLEQMDAENKELEKKLANQEGCLKHTNLEFKEKSAEYRALARQLEAALEEGRQKKAQHQEVCLKEIQRSLEKSENQNESIKNYLQFLKTSYVTMFG</sequence>
<dbReference type="PANTHER" id="PTHR23162:SF7">
    <property type="entry name" value="PROTEIN BCAP"/>
    <property type="match status" value="1"/>
</dbReference>
<dbReference type="EMBL" id="JAIQCJ010000966">
    <property type="protein sequence ID" value="KAJ8793503.1"/>
    <property type="molecule type" value="Genomic_DNA"/>
</dbReference>
<organism evidence="9 10">
    <name type="scientific">Eschrichtius robustus</name>
    <name type="common">California gray whale</name>
    <name type="synonym">Eschrichtius gibbosus</name>
    <dbReference type="NCBI Taxonomy" id="9764"/>
    <lineage>
        <taxon>Eukaryota</taxon>
        <taxon>Metazoa</taxon>
        <taxon>Chordata</taxon>
        <taxon>Craniata</taxon>
        <taxon>Vertebrata</taxon>
        <taxon>Euteleostomi</taxon>
        <taxon>Mammalia</taxon>
        <taxon>Eutheria</taxon>
        <taxon>Laurasiatheria</taxon>
        <taxon>Artiodactyla</taxon>
        <taxon>Whippomorpha</taxon>
        <taxon>Cetacea</taxon>
        <taxon>Mysticeti</taxon>
        <taxon>Eschrichtiidae</taxon>
        <taxon>Eschrichtius</taxon>
    </lineage>
</organism>
<evidence type="ECO:0000313" key="9">
    <source>
        <dbReference type="EMBL" id="KAJ8793503.1"/>
    </source>
</evidence>
<evidence type="ECO:0000256" key="8">
    <source>
        <dbReference type="SAM" id="Coils"/>
    </source>
</evidence>
<reference evidence="9 10" key="1">
    <citation type="submission" date="2022-11" db="EMBL/GenBank/DDBJ databases">
        <title>Whole genome sequence of Eschrichtius robustus ER-17-0199.</title>
        <authorList>
            <person name="Bruniche-Olsen A."/>
            <person name="Black A.N."/>
            <person name="Fields C.J."/>
            <person name="Walden K."/>
            <person name="Dewoody J.A."/>
        </authorList>
    </citation>
    <scope>NUCLEOTIDE SEQUENCE [LARGE SCALE GENOMIC DNA]</scope>
    <source>
        <strain evidence="9">ER-17-0199</strain>
        <tissue evidence="9">Blubber</tissue>
    </source>
</reference>
<comment type="similarity">
    <text evidence="3">Belongs to the ODF2 family.</text>
</comment>
<keyword evidence="4" id="KW-0963">Cytoplasm</keyword>
<evidence type="ECO:0000256" key="1">
    <source>
        <dbReference type="ARBA" id="ARBA00004114"/>
    </source>
</evidence>